<keyword evidence="1" id="KW-0472">Membrane</keyword>
<proteinExistence type="predicted"/>
<sequence>MTQKTWQKRSSVPSRAGEIYRVPCTSPQVWIDLGAAADIVVLSTWTNDVIDRITVVGGEQPQTGSPKLRLCYNVHGYVCYAPVNRRDLKICRHTPVTTYVFASSYLIQFLLCFSKFVIFKYLH</sequence>
<accession>A0AA38IVZ9</accession>
<keyword evidence="3" id="KW-1185">Reference proteome</keyword>
<evidence type="ECO:0000256" key="1">
    <source>
        <dbReference type="SAM" id="Phobius"/>
    </source>
</evidence>
<keyword evidence="1" id="KW-0812">Transmembrane</keyword>
<dbReference type="AlphaFoldDB" id="A0AA38IVZ9"/>
<reference evidence="2" key="1">
    <citation type="journal article" date="2023" name="G3 (Bethesda)">
        <title>Whole genome assemblies of Zophobas morio and Tenebrio molitor.</title>
        <authorList>
            <person name="Kaur S."/>
            <person name="Stinson S.A."/>
            <person name="diCenzo G.C."/>
        </authorList>
    </citation>
    <scope>NUCLEOTIDE SEQUENCE</scope>
    <source>
        <strain evidence="2">QUZm001</strain>
    </source>
</reference>
<evidence type="ECO:0000313" key="3">
    <source>
        <dbReference type="Proteomes" id="UP001168821"/>
    </source>
</evidence>
<dbReference type="Proteomes" id="UP001168821">
    <property type="component" value="Unassembled WGS sequence"/>
</dbReference>
<keyword evidence="1" id="KW-1133">Transmembrane helix</keyword>
<feature type="transmembrane region" description="Helical" evidence="1">
    <location>
        <begin position="96"/>
        <end position="118"/>
    </location>
</feature>
<evidence type="ECO:0000313" key="2">
    <source>
        <dbReference type="EMBL" id="KAJ3660987.1"/>
    </source>
</evidence>
<organism evidence="2 3">
    <name type="scientific">Zophobas morio</name>
    <dbReference type="NCBI Taxonomy" id="2755281"/>
    <lineage>
        <taxon>Eukaryota</taxon>
        <taxon>Metazoa</taxon>
        <taxon>Ecdysozoa</taxon>
        <taxon>Arthropoda</taxon>
        <taxon>Hexapoda</taxon>
        <taxon>Insecta</taxon>
        <taxon>Pterygota</taxon>
        <taxon>Neoptera</taxon>
        <taxon>Endopterygota</taxon>
        <taxon>Coleoptera</taxon>
        <taxon>Polyphaga</taxon>
        <taxon>Cucujiformia</taxon>
        <taxon>Tenebrionidae</taxon>
        <taxon>Zophobas</taxon>
    </lineage>
</organism>
<name>A0AA38IVZ9_9CUCU</name>
<gene>
    <name evidence="2" type="ORF">Zmor_005412</name>
</gene>
<dbReference type="EMBL" id="JALNTZ010000002">
    <property type="protein sequence ID" value="KAJ3660987.1"/>
    <property type="molecule type" value="Genomic_DNA"/>
</dbReference>
<protein>
    <submittedName>
        <fullName evidence="2">Uncharacterized protein</fullName>
    </submittedName>
</protein>
<comment type="caution">
    <text evidence="2">The sequence shown here is derived from an EMBL/GenBank/DDBJ whole genome shotgun (WGS) entry which is preliminary data.</text>
</comment>